<protein>
    <submittedName>
        <fullName evidence="1">Sporulation protein</fullName>
    </submittedName>
</protein>
<dbReference type="RefSeq" id="WP_039255239.1">
    <property type="nucleotide sequence ID" value="NZ_JENJ01000027.1"/>
</dbReference>
<comment type="caution">
    <text evidence="1">The sequence shown here is derived from an EMBL/GenBank/DDBJ whole genome shotgun (WGS) entry which is preliminary data.</text>
</comment>
<dbReference type="SUPFAM" id="SSF53163">
    <property type="entry name" value="HybD-like"/>
    <property type="match status" value="1"/>
</dbReference>
<name>A0A0A0I740_CLONO</name>
<evidence type="ECO:0000313" key="1">
    <source>
        <dbReference type="EMBL" id="KGM96116.1"/>
    </source>
</evidence>
<dbReference type="InterPro" id="IPR009665">
    <property type="entry name" value="YyaC"/>
</dbReference>
<dbReference type="NCBIfam" id="TIGR02841">
    <property type="entry name" value="spore_YyaC"/>
    <property type="match status" value="1"/>
</dbReference>
<accession>A0A0A0I740</accession>
<proteinExistence type="predicted"/>
<dbReference type="AlphaFoldDB" id="A0A0A0I740"/>
<dbReference type="OrthoDB" id="9815953at2"/>
<evidence type="ECO:0000313" key="2">
    <source>
        <dbReference type="Proteomes" id="UP000030012"/>
    </source>
</evidence>
<dbReference type="Pfam" id="PF06866">
    <property type="entry name" value="DUF1256"/>
    <property type="match status" value="1"/>
</dbReference>
<dbReference type="Proteomes" id="UP000030012">
    <property type="component" value="Unassembled WGS sequence"/>
</dbReference>
<organism evidence="1 2">
    <name type="scientific">Clostridium novyi A str. 4552</name>
    <dbReference type="NCBI Taxonomy" id="1444289"/>
    <lineage>
        <taxon>Bacteria</taxon>
        <taxon>Bacillati</taxon>
        <taxon>Bacillota</taxon>
        <taxon>Clostridia</taxon>
        <taxon>Eubacteriales</taxon>
        <taxon>Clostridiaceae</taxon>
        <taxon>Clostridium</taxon>
    </lineage>
</organism>
<reference evidence="1 2" key="1">
    <citation type="submission" date="2014-01" db="EMBL/GenBank/DDBJ databases">
        <title>Plasmidome dynamics in the species complex Clostridium novyi sensu lato converts strains of independent lineages into distinctly different pathogens.</title>
        <authorList>
            <person name="Skarin H."/>
            <person name="Segerman B."/>
        </authorList>
    </citation>
    <scope>NUCLEOTIDE SEQUENCE [LARGE SCALE GENOMIC DNA]</scope>
    <source>
        <strain evidence="1 2">4552</strain>
    </source>
</reference>
<dbReference type="InterPro" id="IPR023430">
    <property type="entry name" value="Pept_HybD-like_dom_sf"/>
</dbReference>
<gene>
    <name evidence="1" type="ORF">Z968_07335</name>
</gene>
<dbReference type="EMBL" id="JENJ01000027">
    <property type="protein sequence ID" value="KGM96116.1"/>
    <property type="molecule type" value="Genomic_DNA"/>
</dbReference>
<sequence>MNNKVILKSAEQNCIYTLRDNLSDRLYEILKTKRPIVFLCIGTDRSTGDSLGPLVGEKLKSLISDDFGLYGTLQNPVHAKNLNKTLDKIHDKYTYPYIIAIDACLGKIDSIGDIILENKPLTPGAAMNKKLPKVGDLSITGIVNVSGALEFMVLQNTRLYTVMHLANVISYGIYHSILKTIGSDSISNFNSLFNNTLKKLKTKYK</sequence>